<evidence type="ECO:0000313" key="2">
    <source>
        <dbReference type="EMBL" id="KAJ7688712.1"/>
    </source>
</evidence>
<sequence>MYLKVRVNWINAPFTAYVGTIGKSADFSWGIGCMRELKKSATDVDDRVQKFTDSSAQLNTKIALAGNRNAQSTSNKVLGDGPAACTLGPRTGRGIDLVVGTSTDKSEWKTEIQHDGQGISRRILRDIVGAGDGVTFFKQEASEADDAASKRDPQPADDGGTKL</sequence>
<feature type="compositionally biased region" description="Basic and acidic residues" evidence="1">
    <location>
        <begin position="147"/>
        <end position="163"/>
    </location>
</feature>
<dbReference type="Proteomes" id="UP001221757">
    <property type="component" value="Unassembled WGS sequence"/>
</dbReference>
<gene>
    <name evidence="2" type="ORF">B0H17DRAFT_1135472</name>
</gene>
<dbReference type="AlphaFoldDB" id="A0AAD7GFJ9"/>
<evidence type="ECO:0000256" key="1">
    <source>
        <dbReference type="SAM" id="MobiDB-lite"/>
    </source>
</evidence>
<reference evidence="2" key="1">
    <citation type="submission" date="2023-03" db="EMBL/GenBank/DDBJ databases">
        <title>Massive genome expansion in bonnet fungi (Mycena s.s.) driven by repeated elements and novel gene families across ecological guilds.</title>
        <authorList>
            <consortium name="Lawrence Berkeley National Laboratory"/>
            <person name="Harder C.B."/>
            <person name="Miyauchi S."/>
            <person name="Viragh M."/>
            <person name="Kuo A."/>
            <person name="Thoen E."/>
            <person name="Andreopoulos B."/>
            <person name="Lu D."/>
            <person name="Skrede I."/>
            <person name="Drula E."/>
            <person name="Henrissat B."/>
            <person name="Morin E."/>
            <person name="Kohler A."/>
            <person name="Barry K."/>
            <person name="LaButti K."/>
            <person name="Morin E."/>
            <person name="Salamov A."/>
            <person name="Lipzen A."/>
            <person name="Mereny Z."/>
            <person name="Hegedus B."/>
            <person name="Baldrian P."/>
            <person name="Stursova M."/>
            <person name="Weitz H."/>
            <person name="Taylor A."/>
            <person name="Grigoriev I.V."/>
            <person name="Nagy L.G."/>
            <person name="Martin F."/>
            <person name="Kauserud H."/>
        </authorList>
    </citation>
    <scope>NUCLEOTIDE SEQUENCE</scope>
    <source>
        <strain evidence="2">CBHHK067</strain>
    </source>
</reference>
<name>A0AAD7GFJ9_MYCRO</name>
<feature type="region of interest" description="Disordered" evidence="1">
    <location>
        <begin position="138"/>
        <end position="163"/>
    </location>
</feature>
<accession>A0AAD7GFJ9</accession>
<evidence type="ECO:0000313" key="3">
    <source>
        <dbReference type="Proteomes" id="UP001221757"/>
    </source>
</evidence>
<keyword evidence="3" id="KW-1185">Reference proteome</keyword>
<organism evidence="2 3">
    <name type="scientific">Mycena rosella</name>
    <name type="common">Pink bonnet</name>
    <name type="synonym">Agaricus rosellus</name>
    <dbReference type="NCBI Taxonomy" id="1033263"/>
    <lineage>
        <taxon>Eukaryota</taxon>
        <taxon>Fungi</taxon>
        <taxon>Dikarya</taxon>
        <taxon>Basidiomycota</taxon>
        <taxon>Agaricomycotina</taxon>
        <taxon>Agaricomycetes</taxon>
        <taxon>Agaricomycetidae</taxon>
        <taxon>Agaricales</taxon>
        <taxon>Marasmiineae</taxon>
        <taxon>Mycenaceae</taxon>
        <taxon>Mycena</taxon>
    </lineage>
</organism>
<proteinExistence type="predicted"/>
<comment type="caution">
    <text evidence="2">The sequence shown here is derived from an EMBL/GenBank/DDBJ whole genome shotgun (WGS) entry which is preliminary data.</text>
</comment>
<dbReference type="EMBL" id="JARKIE010000077">
    <property type="protein sequence ID" value="KAJ7688712.1"/>
    <property type="molecule type" value="Genomic_DNA"/>
</dbReference>
<protein>
    <submittedName>
        <fullName evidence="2">Uncharacterized protein</fullName>
    </submittedName>
</protein>